<proteinExistence type="predicted"/>
<dbReference type="InterPro" id="IPR019593">
    <property type="entry name" value="Spore_coat_protein_Z/Y"/>
</dbReference>
<dbReference type="Pfam" id="PF10612">
    <property type="entry name" value="Spore-coat_CotZ"/>
    <property type="match status" value="1"/>
</dbReference>
<evidence type="ECO:0000313" key="1">
    <source>
        <dbReference type="EMBL" id="SEP85108.1"/>
    </source>
</evidence>
<dbReference type="AlphaFoldDB" id="A0A1H9BA50"/>
<dbReference type="RefSeq" id="WP_091772564.1">
    <property type="nucleotide sequence ID" value="NZ_CAESCL010000039.1"/>
</dbReference>
<evidence type="ECO:0000313" key="2">
    <source>
        <dbReference type="Proteomes" id="UP000199427"/>
    </source>
</evidence>
<keyword evidence="1" id="KW-0946">Virion</keyword>
<protein>
    <submittedName>
        <fullName evidence="1">Spore coat protein Z</fullName>
    </submittedName>
</protein>
<organism evidence="1 2">
    <name type="scientific">Piscibacillus halophilus</name>
    <dbReference type="NCBI Taxonomy" id="571933"/>
    <lineage>
        <taxon>Bacteria</taxon>
        <taxon>Bacillati</taxon>
        <taxon>Bacillota</taxon>
        <taxon>Bacilli</taxon>
        <taxon>Bacillales</taxon>
        <taxon>Bacillaceae</taxon>
        <taxon>Piscibacillus</taxon>
    </lineage>
</organism>
<accession>A0A1H9BA50</accession>
<keyword evidence="2" id="KW-1185">Reference proteome</keyword>
<dbReference type="OrthoDB" id="1655185at2"/>
<gene>
    <name evidence="1" type="ORF">SAMN05216362_103158</name>
</gene>
<name>A0A1H9BA50_9BACI</name>
<dbReference type="EMBL" id="FOES01000003">
    <property type="protein sequence ID" value="SEP85108.1"/>
    <property type="molecule type" value="Genomic_DNA"/>
</dbReference>
<reference evidence="1 2" key="1">
    <citation type="submission" date="2016-10" db="EMBL/GenBank/DDBJ databases">
        <authorList>
            <person name="de Groot N.N."/>
        </authorList>
    </citation>
    <scope>NUCLEOTIDE SEQUENCE [LARGE SCALE GENOMIC DNA]</scope>
    <source>
        <strain evidence="1 2">DSM 21633</strain>
    </source>
</reference>
<sequence length="150" mass="16563">MSCRGKDHTENCVCDILRQIVDAQNDIVEHDCDVSCKQSIEDLLGDRTSPAGLDTVPVLLYCECKTFKGFGAMNDQNNTVVASFYFRVKKVDDDCCAVLELLRDPADSDRNPKDPTDQKTANLRATGICINVDLKCFCHVTCLPAVDAIN</sequence>
<keyword evidence="1" id="KW-0167">Capsid protein</keyword>
<dbReference type="Proteomes" id="UP000199427">
    <property type="component" value="Unassembled WGS sequence"/>
</dbReference>